<keyword evidence="2" id="KW-1185">Reference proteome</keyword>
<evidence type="ECO:0000313" key="1">
    <source>
        <dbReference type="EMBL" id="ONI03525.1"/>
    </source>
</evidence>
<proteinExistence type="predicted"/>
<evidence type="ECO:0000313" key="2">
    <source>
        <dbReference type="Proteomes" id="UP000006882"/>
    </source>
</evidence>
<reference evidence="1 2" key="1">
    <citation type="journal article" date="2013" name="Nat. Genet.">
        <title>The high-quality draft genome of peach (Prunus persica) identifies unique patterns of genetic diversity, domestication and genome evolution.</title>
        <authorList>
            <consortium name="International Peach Genome Initiative"/>
            <person name="Verde I."/>
            <person name="Abbott A.G."/>
            <person name="Scalabrin S."/>
            <person name="Jung S."/>
            <person name="Shu S."/>
            <person name="Marroni F."/>
            <person name="Zhebentyayeva T."/>
            <person name="Dettori M.T."/>
            <person name="Grimwood J."/>
            <person name="Cattonaro F."/>
            <person name="Zuccolo A."/>
            <person name="Rossini L."/>
            <person name="Jenkins J."/>
            <person name="Vendramin E."/>
            <person name="Meisel L.A."/>
            <person name="Decroocq V."/>
            <person name="Sosinski B."/>
            <person name="Prochnik S."/>
            <person name="Mitros T."/>
            <person name="Policriti A."/>
            <person name="Cipriani G."/>
            <person name="Dondini L."/>
            <person name="Ficklin S."/>
            <person name="Goodstein D.M."/>
            <person name="Xuan P."/>
            <person name="Del Fabbro C."/>
            <person name="Aramini V."/>
            <person name="Copetti D."/>
            <person name="Gonzalez S."/>
            <person name="Horner D.S."/>
            <person name="Falchi R."/>
            <person name="Lucas S."/>
            <person name="Mica E."/>
            <person name="Maldonado J."/>
            <person name="Lazzari B."/>
            <person name="Bielenberg D."/>
            <person name="Pirona R."/>
            <person name="Miculan M."/>
            <person name="Barakat A."/>
            <person name="Testolin R."/>
            <person name="Stella A."/>
            <person name="Tartarini S."/>
            <person name="Tonutti P."/>
            <person name="Arus P."/>
            <person name="Orellana A."/>
            <person name="Wells C."/>
            <person name="Main D."/>
            <person name="Vizzotto G."/>
            <person name="Silva H."/>
            <person name="Salamini F."/>
            <person name="Schmutz J."/>
            <person name="Morgante M."/>
            <person name="Rokhsar D.S."/>
        </authorList>
    </citation>
    <scope>NUCLEOTIDE SEQUENCE [LARGE SCALE GENOMIC DNA]</scope>
    <source>
        <strain evidence="2">cv. Nemared</strain>
    </source>
</reference>
<dbReference type="Gramene" id="ONI03525">
    <property type="protein sequence ID" value="ONI03525"/>
    <property type="gene ID" value="PRUPE_6G262600"/>
</dbReference>
<protein>
    <submittedName>
        <fullName evidence="1">Uncharacterized protein</fullName>
    </submittedName>
</protein>
<name>M5W4V3_PRUPE</name>
<dbReference type="AlphaFoldDB" id="M5W4V3"/>
<sequence length="139" mass="14549">MEVWKIILIVWFVVAAVFVALGLFFRSRTWVGFGGMETGGHRHHHRAGGDVGGGAAFAGGADFGGGGGADFGGGGGADCGGGGGGAHGYFPFYFTFKFYYPNPIIKPNPVQEDGNVENHRLSLACCCILCLPFALWTLS</sequence>
<dbReference type="HOGENOM" id="CLU_1848523_0_0_1"/>
<dbReference type="Proteomes" id="UP000006882">
    <property type="component" value="Chromosome G6"/>
</dbReference>
<accession>M5W4V3</accession>
<gene>
    <name evidence="1" type="ORF">PRUPE_6G262600</name>
</gene>
<dbReference type="EMBL" id="CM007656">
    <property type="protein sequence ID" value="ONI03525.1"/>
    <property type="molecule type" value="Genomic_DNA"/>
</dbReference>
<organism evidence="1 2">
    <name type="scientific">Prunus persica</name>
    <name type="common">Peach</name>
    <name type="synonym">Amygdalus persica</name>
    <dbReference type="NCBI Taxonomy" id="3760"/>
    <lineage>
        <taxon>Eukaryota</taxon>
        <taxon>Viridiplantae</taxon>
        <taxon>Streptophyta</taxon>
        <taxon>Embryophyta</taxon>
        <taxon>Tracheophyta</taxon>
        <taxon>Spermatophyta</taxon>
        <taxon>Magnoliopsida</taxon>
        <taxon>eudicotyledons</taxon>
        <taxon>Gunneridae</taxon>
        <taxon>Pentapetalae</taxon>
        <taxon>rosids</taxon>
        <taxon>fabids</taxon>
        <taxon>Rosales</taxon>
        <taxon>Rosaceae</taxon>
        <taxon>Amygdaloideae</taxon>
        <taxon>Amygdaleae</taxon>
        <taxon>Prunus</taxon>
    </lineage>
</organism>